<evidence type="ECO:0000256" key="2">
    <source>
        <dbReference type="ARBA" id="ARBA00013245"/>
    </source>
</evidence>
<evidence type="ECO:0000313" key="10">
    <source>
        <dbReference type="Proteomes" id="UP000467840"/>
    </source>
</evidence>
<dbReference type="GO" id="GO:0006772">
    <property type="term" value="P:thiamine metabolic process"/>
    <property type="evidence" value="ECO:0007669"/>
    <property type="project" value="InterPro"/>
</dbReference>
<comment type="subcellular location">
    <subcellularLocation>
        <location evidence="1">Cytoplasm</location>
        <location evidence="1">Cytosol</location>
    </subcellularLocation>
</comment>
<dbReference type="EC" id="2.7.6.2" evidence="2"/>
<comment type="function">
    <text evidence="7">Catalyzes the phosphorylation of thiamine to thiamine pyrophosphate (TPP). TPP is an active cofactor for enzymes involved in glycolysis and energy production. Plant leaves require high levels of TPP for photosynthesis and carbohydrate metabolism.</text>
</comment>
<dbReference type="PANTHER" id="PTHR13622:SF8">
    <property type="entry name" value="THIAMIN PYROPHOSPHOKINASE 1"/>
    <property type="match status" value="1"/>
</dbReference>
<dbReference type="InterPro" id="IPR006282">
    <property type="entry name" value="Thi_PPkinase"/>
</dbReference>
<proteinExistence type="predicted"/>
<dbReference type="PANTHER" id="PTHR13622">
    <property type="entry name" value="THIAMIN PYROPHOSPHOKINASE"/>
    <property type="match status" value="1"/>
</dbReference>
<accession>A0A6A6LDS1</accession>
<dbReference type="GO" id="GO:0004788">
    <property type="term" value="F:thiamine diphosphokinase activity"/>
    <property type="evidence" value="ECO:0007669"/>
    <property type="project" value="UniProtKB-EC"/>
</dbReference>
<dbReference type="FunFam" id="2.60.120.320:FF:000001">
    <property type="entry name" value="Thiamine pyrophosphokinase"/>
    <property type="match status" value="1"/>
</dbReference>
<dbReference type="Gene3D" id="3.40.50.10240">
    <property type="entry name" value="Thiamin pyrophosphokinase, catalytic domain"/>
    <property type="match status" value="1"/>
</dbReference>
<name>A0A6A6LDS1_HEVBR</name>
<dbReference type="SMART" id="SM00983">
    <property type="entry name" value="TPK_B1_binding"/>
    <property type="match status" value="1"/>
</dbReference>
<dbReference type="CDD" id="cd07995">
    <property type="entry name" value="TPK"/>
    <property type="match status" value="1"/>
</dbReference>
<dbReference type="InterPro" id="IPR036371">
    <property type="entry name" value="TPK_B1-bd_sf"/>
</dbReference>
<evidence type="ECO:0000259" key="8">
    <source>
        <dbReference type="SMART" id="SM00983"/>
    </source>
</evidence>
<dbReference type="GO" id="GO:0016301">
    <property type="term" value="F:kinase activity"/>
    <property type="evidence" value="ECO:0007669"/>
    <property type="project" value="UniProtKB-KW"/>
</dbReference>
<evidence type="ECO:0000256" key="1">
    <source>
        <dbReference type="ARBA" id="ARBA00004514"/>
    </source>
</evidence>
<keyword evidence="3" id="KW-0808">Transferase</keyword>
<evidence type="ECO:0000256" key="6">
    <source>
        <dbReference type="ARBA" id="ARBA00022840"/>
    </source>
</evidence>
<dbReference type="Pfam" id="PF04265">
    <property type="entry name" value="TPK_B1_binding"/>
    <property type="match status" value="1"/>
</dbReference>
<dbReference type="AlphaFoldDB" id="A0A6A6LDS1"/>
<feature type="domain" description="Thiamin pyrophosphokinase thiamin-binding" evidence="8">
    <location>
        <begin position="225"/>
        <end position="292"/>
    </location>
</feature>
<dbReference type="Pfam" id="PF04263">
    <property type="entry name" value="TPK_catalytic"/>
    <property type="match status" value="1"/>
</dbReference>
<dbReference type="Proteomes" id="UP000467840">
    <property type="component" value="Chromosome 1"/>
</dbReference>
<dbReference type="Gene3D" id="2.60.120.320">
    <property type="entry name" value="Thiamin pyrophosphokinase, thiamin-binding domain"/>
    <property type="match status" value="1"/>
</dbReference>
<dbReference type="SUPFAM" id="SSF63862">
    <property type="entry name" value="Thiamin pyrophosphokinase, substrate-binding domain"/>
    <property type="match status" value="1"/>
</dbReference>
<sequence length="310" mass="34584">MGPEESRSLTFNQPIPPRYYAWARWFAKIESQTLLFFLPLPGELLLLDSRPNGPHGPFFPLSSSPRSPATTALLLPTSSSCLTNAFQAQLRLCADGGANRVYDEMPLLFPHEDALDVRHRYKPDVIKGDMDSIRTEVLDFYTSLGTKVVDESHDQDTTDLHKCISYIRDFTPNLDKSNLCILVAGALGGRFDHEAGNINVLYRFSTMRIILISDDCLIYLLPRTHYHEIYIQSSVEGPNCGLIPIGMPSASTTTTGLQWDLTNMEMTFGGLISTSNIVKGEKVTVQSSSDLLWTISIKDIAPSGPYFRCR</sequence>
<dbReference type="SUPFAM" id="SSF63999">
    <property type="entry name" value="Thiamin pyrophosphokinase, catalytic domain"/>
    <property type="match status" value="1"/>
</dbReference>
<reference evidence="9 10" key="1">
    <citation type="journal article" date="2020" name="Mol. Plant">
        <title>The Chromosome-Based Rubber Tree Genome Provides New Insights into Spurge Genome Evolution and Rubber Biosynthesis.</title>
        <authorList>
            <person name="Liu J."/>
            <person name="Shi C."/>
            <person name="Shi C.C."/>
            <person name="Li W."/>
            <person name="Zhang Q.J."/>
            <person name="Zhang Y."/>
            <person name="Li K."/>
            <person name="Lu H.F."/>
            <person name="Shi C."/>
            <person name="Zhu S.T."/>
            <person name="Xiao Z.Y."/>
            <person name="Nan H."/>
            <person name="Yue Y."/>
            <person name="Zhu X.G."/>
            <person name="Wu Y."/>
            <person name="Hong X.N."/>
            <person name="Fan G.Y."/>
            <person name="Tong Y."/>
            <person name="Zhang D."/>
            <person name="Mao C.L."/>
            <person name="Liu Y.L."/>
            <person name="Hao S.J."/>
            <person name="Liu W.Q."/>
            <person name="Lv M.Q."/>
            <person name="Zhang H.B."/>
            <person name="Liu Y."/>
            <person name="Hu-Tang G.R."/>
            <person name="Wang J.P."/>
            <person name="Wang J.H."/>
            <person name="Sun Y.H."/>
            <person name="Ni S.B."/>
            <person name="Chen W.B."/>
            <person name="Zhang X.C."/>
            <person name="Jiao Y.N."/>
            <person name="Eichler E.E."/>
            <person name="Li G.H."/>
            <person name="Liu X."/>
            <person name="Gao L.Z."/>
        </authorList>
    </citation>
    <scope>NUCLEOTIDE SEQUENCE [LARGE SCALE GENOMIC DNA]</scope>
    <source>
        <strain evidence="10">cv. GT1</strain>
        <tissue evidence="9">Leaf</tissue>
    </source>
</reference>
<gene>
    <name evidence="9" type="ORF">GH714_023608</name>
</gene>
<evidence type="ECO:0000256" key="7">
    <source>
        <dbReference type="ARBA" id="ARBA00025120"/>
    </source>
</evidence>
<dbReference type="EMBL" id="JAAGAX010000011">
    <property type="protein sequence ID" value="KAF2298448.1"/>
    <property type="molecule type" value="Genomic_DNA"/>
</dbReference>
<evidence type="ECO:0000256" key="3">
    <source>
        <dbReference type="ARBA" id="ARBA00022679"/>
    </source>
</evidence>
<keyword evidence="6" id="KW-0067">ATP-binding</keyword>
<evidence type="ECO:0000256" key="4">
    <source>
        <dbReference type="ARBA" id="ARBA00022741"/>
    </source>
</evidence>
<dbReference type="InterPro" id="IPR007371">
    <property type="entry name" value="TPK_catalytic"/>
</dbReference>
<dbReference type="InterPro" id="IPR036759">
    <property type="entry name" value="TPK_catalytic_sf"/>
</dbReference>
<dbReference type="GO" id="GO:0005524">
    <property type="term" value="F:ATP binding"/>
    <property type="evidence" value="ECO:0007669"/>
    <property type="project" value="UniProtKB-KW"/>
</dbReference>
<dbReference type="GO" id="GO:0030975">
    <property type="term" value="F:thiamine binding"/>
    <property type="evidence" value="ECO:0007669"/>
    <property type="project" value="InterPro"/>
</dbReference>
<keyword evidence="4" id="KW-0547">Nucleotide-binding</keyword>
<keyword evidence="5" id="KW-0418">Kinase</keyword>
<comment type="caution">
    <text evidence="9">The sequence shown here is derived from an EMBL/GenBank/DDBJ whole genome shotgun (WGS) entry which is preliminary data.</text>
</comment>
<dbReference type="GO" id="GO:0005829">
    <property type="term" value="C:cytosol"/>
    <property type="evidence" value="ECO:0007669"/>
    <property type="project" value="UniProtKB-SubCell"/>
</dbReference>
<organism evidence="9 10">
    <name type="scientific">Hevea brasiliensis</name>
    <name type="common">Para rubber tree</name>
    <name type="synonym">Siphonia brasiliensis</name>
    <dbReference type="NCBI Taxonomy" id="3981"/>
    <lineage>
        <taxon>Eukaryota</taxon>
        <taxon>Viridiplantae</taxon>
        <taxon>Streptophyta</taxon>
        <taxon>Embryophyta</taxon>
        <taxon>Tracheophyta</taxon>
        <taxon>Spermatophyta</taxon>
        <taxon>Magnoliopsida</taxon>
        <taxon>eudicotyledons</taxon>
        <taxon>Gunneridae</taxon>
        <taxon>Pentapetalae</taxon>
        <taxon>rosids</taxon>
        <taxon>fabids</taxon>
        <taxon>Malpighiales</taxon>
        <taxon>Euphorbiaceae</taxon>
        <taxon>Crotonoideae</taxon>
        <taxon>Micrandreae</taxon>
        <taxon>Hevea</taxon>
    </lineage>
</organism>
<evidence type="ECO:0000313" key="9">
    <source>
        <dbReference type="EMBL" id="KAF2298448.1"/>
    </source>
</evidence>
<dbReference type="NCBIfam" id="TIGR01378">
    <property type="entry name" value="thi_PPkinase"/>
    <property type="match status" value="1"/>
</dbReference>
<evidence type="ECO:0000256" key="5">
    <source>
        <dbReference type="ARBA" id="ARBA00022777"/>
    </source>
</evidence>
<dbReference type="InterPro" id="IPR007373">
    <property type="entry name" value="Thiamin_PyroPKinase_B1-bd"/>
</dbReference>
<protein>
    <recommendedName>
        <fullName evidence="2">thiamine diphosphokinase</fullName>
        <ecNumber evidence="2">2.7.6.2</ecNumber>
    </recommendedName>
</protein>
<dbReference type="GO" id="GO:0009229">
    <property type="term" value="P:thiamine diphosphate biosynthetic process"/>
    <property type="evidence" value="ECO:0007669"/>
    <property type="project" value="InterPro"/>
</dbReference>
<keyword evidence="10" id="KW-1185">Reference proteome</keyword>